<proteinExistence type="predicted"/>
<name>A0A3M6TA67_POCDA</name>
<evidence type="ECO:0000313" key="3">
    <source>
        <dbReference type="Proteomes" id="UP000275408"/>
    </source>
</evidence>
<feature type="region of interest" description="Disordered" evidence="1">
    <location>
        <begin position="204"/>
        <end position="232"/>
    </location>
</feature>
<organism evidence="2 3">
    <name type="scientific">Pocillopora damicornis</name>
    <name type="common">Cauliflower coral</name>
    <name type="synonym">Millepora damicornis</name>
    <dbReference type="NCBI Taxonomy" id="46731"/>
    <lineage>
        <taxon>Eukaryota</taxon>
        <taxon>Metazoa</taxon>
        <taxon>Cnidaria</taxon>
        <taxon>Anthozoa</taxon>
        <taxon>Hexacorallia</taxon>
        <taxon>Scleractinia</taxon>
        <taxon>Astrocoeniina</taxon>
        <taxon>Pocilloporidae</taxon>
        <taxon>Pocillopora</taxon>
    </lineage>
</organism>
<keyword evidence="3" id="KW-1185">Reference proteome</keyword>
<comment type="caution">
    <text evidence="2">The sequence shown here is derived from an EMBL/GenBank/DDBJ whole genome shotgun (WGS) entry which is preliminary data.</text>
</comment>
<dbReference type="EMBL" id="RCHS01004020">
    <property type="protein sequence ID" value="RMX38326.1"/>
    <property type="molecule type" value="Genomic_DNA"/>
</dbReference>
<evidence type="ECO:0000256" key="1">
    <source>
        <dbReference type="SAM" id="MobiDB-lite"/>
    </source>
</evidence>
<accession>A0A3M6TA67</accession>
<feature type="compositionally biased region" description="Basic and acidic residues" evidence="1">
    <location>
        <begin position="26"/>
        <end position="35"/>
    </location>
</feature>
<protein>
    <submittedName>
        <fullName evidence="2">Uncharacterized protein</fullName>
    </submittedName>
</protein>
<gene>
    <name evidence="2" type="ORF">pdam_00005521</name>
</gene>
<sequence>MRDCSYERDTGIGNFEEQDSGNSHLNEPRTGIHEKHQAHRLSSIQEAVGLLSDTLKLLRGNENYIRSEVANLSKILNGPQKNLHDRLHVKNIHSIVHHKDKLFTVLDYPRNFGNVTQGLIRTIHWAAYYLTNPNPWYPVPEHARILSAIPAIQPLPPVPKAPQSIQKMRDLAETFVAAARQLSVKQETTMARAGTSRRTFIREKFSRSNRSASNALTSRRSSKKTAGNKTRRKMEYWSTIPRVMMTFHLWNERLIFTSEEIPASEEVFASTEELCSVNFS</sequence>
<dbReference type="AlphaFoldDB" id="A0A3M6TA67"/>
<feature type="compositionally biased region" description="Basic and acidic residues" evidence="1">
    <location>
        <begin position="1"/>
        <end position="10"/>
    </location>
</feature>
<dbReference type="Proteomes" id="UP000275408">
    <property type="component" value="Unassembled WGS sequence"/>
</dbReference>
<feature type="region of interest" description="Disordered" evidence="1">
    <location>
        <begin position="1"/>
        <end position="37"/>
    </location>
</feature>
<reference evidence="2 3" key="1">
    <citation type="journal article" date="2018" name="Sci. Rep.">
        <title>Comparative analysis of the Pocillopora damicornis genome highlights role of immune system in coral evolution.</title>
        <authorList>
            <person name="Cunning R."/>
            <person name="Bay R.A."/>
            <person name="Gillette P."/>
            <person name="Baker A.C."/>
            <person name="Traylor-Knowles N."/>
        </authorList>
    </citation>
    <scope>NUCLEOTIDE SEQUENCE [LARGE SCALE GENOMIC DNA]</scope>
    <source>
        <strain evidence="2">RSMAS</strain>
        <tissue evidence="2">Whole animal</tissue>
    </source>
</reference>
<evidence type="ECO:0000313" key="2">
    <source>
        <dbReference type="EMBL" id="RMX38326.1"/>
    </source>
</evidence>
<feature type="compositionally biased region" description="Polar residues" evidence="1">
    <location>
        <begin position="208"/>
        <end position="228"/>
    </location>
</feature>